<evidence type="ECO:0000313" key="2">
    <source>
        <dbReference type="Proteomes" id="UP000838878"/>
    </source>
</evidence>
<feature type="non-terminal residue" evidence="1">
    <location>
        <position position="137"/>
    </location>
</feature>
<proteinExistence type="predicted"/>
<keyword evidence="2" id="KW-1185">Reference proteome</keyword>
<dbReference type="Proteomes" id="UP000838878">
    <property type="component" value="Chromosome 8"/>
</dbReference>
<name>A0A8J9V376_9NEOP</name>
<dbReference type="EMBL" id="OV170228">
    <property type="protein sequence ID" value="CAH0729424.1"/>
    <property type="molecule type" value="Genomic_DNA"/>
</dbReference>
<evidence type="ECO:0000313" key="1">
    <source>
        <dbReference type="EMBL" id="CAH0729424.1"/>
    </source>
</evidence>
<accession>A0A8J9V376</accession>
<sequence length="137" mass="14883">MTREAGAGAARCRGADDAQHPAMLSCKSIWLVEPSVSRCSIGRSAATRVTRRDARARPARPEAPTKNIERLDSYLPRNTLAIICDDRRIECGRLPNAEVVPRSTRRSLRGGHELTDCSTALPAAASRSRAVTLVPHV</sequence>
<organism evidence="1 2">
    <name type="scientific">Brenthis ino</name>
    <name type="common">lesser marbled fritillary</name>
    <dbReference type="NCBI Taxonomy" id="405034"/>
    <lineage>
        <taxon>Eukaryota</taxon>
        <taxon>Metazoa</taxon>
        <taxon>Ecdysozoa</taxon>
        <taxon>Arthropoda</taxon>
        <taxon>Hexapoda</taxon>
        <taxon>Insecta</taxon>
        <taxon>Pterygota</taxon>
        <taxon>Neoptera</taxon>
        <taxon>Endopterygota</taxon>
        <taxon>Lepidoptera</taxon>
        <taxon>Glossata</taxon>
        <taxon>Ditrysia</taxon>
        <taxon>Papilionoidea</taxon>
        <taxon>Nymphalidae</taxon>
        <taxon>Heliconiinae</taxon>
        <taxon>Argynnini</taxon>
        <taxon>Brenthis</taxon>
    </lineage>
</organism>
<dbReference type="AlphaFoldDB" id="A0A8J9V376"/>
<protein>
    <submittedName>
        <fullName evidence="1">Uncharacterized protein</fullName>
    </submittedName>
</protein>
<reference evidence="1" key="1">
    <citation type="submission" date="2021-12" db="EMBL/GenBank/DDBJ databases">
        <authorList>
            <person name="Martin H S."/>
        </authorList>
    </citation>
    <scope>NUCLEOTIDE SEQUENCE</scope>
</reference>
<gene>
    <name evidence="1" type="ORF">BINO364_LOCUS14509</name>
</gene>